<proteinExistence type="predicted"/>
<evidence type="ECO:0008006" key="6">
    <source>
        <dbReference type="Google" id="ProtNLM"/>
    </source>
</evidence>
<dbReference type="EMBL" id="UGOG01000001">
    <property type="protein sequence ID" value="STX63028.1"/>
    <property type="molecule type" value="Genomic_DNA"/>
</dbReference>
<gene>
    <name evidence="2" type="ORF">Lmor_2450</name>
    <name evidence="3" type="ORF">NCTC12239_01969</name>
</gene>
<keyword evidence="4" id="KW-1185">Reference proteome</keyword>
<evidence type="ECO:0000313" key="2">
    <source>
        <dbReference type="EMBL" id="KTD32110.1"/>
    </source>
</evidence>
<dbReference type="Proteomes" id="UP000054985">
    <property type="component" value="Unassembled WGS sequence"/>
</dbReference>
<protein>
    <recommendedName>
        <fullName evidence="6">Secreted protein</fullName>
    </recommendedName>
</protein>
<accession>A0A378K055</accession>
<feature type="signal peptide" evidence="1">
    <location>
        <begin position="1"/>
        <end position="20"/>
    </location>
</feature>
<evidence type="ECO:0000313" key="5">
    <source>
        <dbReference type="Proteomes" id="UP000254040"/>
    </source>
</evidence>
<keyword evidence="1" id="KW-0732">Signal</keyword>
<dbReference type="RefSeq" id="WP_028384113.1">
    <property type="nucleotide sequence ID" value="NZ_CAAAJG010000029.1"/>
</dbReference>
<evidence type="ECO:0000313" key="3">
    <source>
        <dbReference type="EMBL" id="STX63028.1"/>
    </source>
</evidence>
<dbReference type="OrthoDB" id="8450433at2"/>
<reference evidence="2 4" key="1">
    <citation type="submission" date="2015-11" db="EMBL/GenBank/DDBJ databases">
        <title>Genomic analysis of 38 Legionella species identifies large and diverse effector repertoires.</title>
        <authorList>
            <person name="Burstein D."/>
            <person name="Amaro F."/>
            <person name="Zusman T."/>
            <person name="Lifshitz Z."/>
            <person name="Cohen O."/>
            <person name="Gilbert J.A."/>
            <person name="Pupko T."/>
            <person name="Shuman H.A."/>
            <person name="Segal G."/>
        </authorList>
    </citation>
    <scope>NUCLEOTIDE SEQUENCE [LARGE SCALE GENOMIC DNA]</scope>
    <source>
        <strain evidence="2 4">ATCC 43877</strain>
    </source>
</reference>
<reference evidence="3 5" key="2">
    <citation type="submission" date="2018-06" db="EMBL/GenBank/DDBJ databases">
        <authorList>
            <consortium name="Pathogen Informatics"/>
            <person name="Doyle S."/>
        </authorList>
    </citation>
    <scope>NUCLEOTIDE SEQUENCE [LARGE SCALE GENOMIC DNA]</scope>
    <source>
        <strain evidence="3 5">NCTC12239</strain>
    </source>
</reference>
<evidence type="ECO:0000256" key="1">
    <source>
        <dbReference type="SAM" id="SignalP"/>
    </source>
</evidence>
<organism evidence="3 5">
    <name type="scientific">Legionella moravica</name>
    <dbReference type="NCBI Taxonomy" id="39962"/>
    <lineage>
        <taxon>Bacteria</taxon>
        <taxon>Pseudomonadati</taxon>
        <taxon>Pseudomonadota</taxon>
        <taxon>Gammaproteobacteria</taxon>
        <taxon>Legionellales</taxon>
        <taxon>Legionellaceae</taxon>
        <taxon>Legionella</taxon>
    </lineage>
</organism>
<evidence type="ECO:0000313" key="4">
    <source>
        <dbReference type="Proteomes" id="UP000054985"/>
    </source>
</evidence>
<dbReference type="Proteomes" id="UP000254040">
    <property type="component" value="Unassembled WGS sequence"/>
</dbReference>
<dbReference type="AlphaFoldDB" id="A0A378K055"/>
<feature type="chain" id="PRO_5016853904" description="Secreted protein" evidence="1">
    <location>
        <begin position="21"/>
        <end position="125"/>
    </location>
</feature>
<name>A0A378K055_9GAMM</name>
<sequence length="125" mass="14109">MKQFIFCILITMYGTVLSYASVNTVTCSMEEMNDPISFVIPHKKSTVPSVDFDYPIKVIQFSLRPNNLLLIAVDQDDYSRPRLFISAQFDKKSKTYIGQFMTDSGGNEVQLDNGVIHCMVKSAPN</sequence>
<dbReference type="EMBL" id="LNYN01000030">
    <property type="protein sequence ID" value="KTD32110.1"/>
    <property type="molecule type" value="Genomic_DNA"/>
</dbReference>